<sequence length="134" mass="14997">MPDSDEEAQEQAQIVWGVRLCLWQLKAVRTILKGQDVLTIAPTGAGKTLVYWLVLAFVKDGCIIVVTPLKDLGSQFKAELKAKGFSALNVTGNIVTDEVYKEIALLKYHVVIFSPESMVKDHRFNDLLNNQTFM</sequence>
<dbReference type="Gene3D" id="3.40.50.300">
    <property type="entry name" value="P-loop containing nucleotide triphosphate hydrolases"/>
    <property type="match status" value="1"/>
</dbReference>
<feature type="domain" description="Helicase ATP-binding" evidence="6">
    <location>
        <begin position="28"/>
        <end position="134"/>
    </location>
</feature>
<dbReference type="InterPro" id="IPR014001">
    <property type="entry name" value="Helicase_ATP-bd"/>
</dbReference>
<protein>
    <recommendedName>
        <fullName evidence="5">DNA 3'-5' helicase</fullName>
        <ecNumber evidence="5">5.6.2.4</ecNumber>
    </recommendedName>
</protein>
<evidence type="ECO:0000256" key="2">
    <source>
        <dbReference type="ARBA" id="ARBA00023125"/>
    </source>
</evidence>
<dbReference type="PROSITE" id="PS51192">
    <property type="entry name" value="HELICASE_ATP_BIND_1"/>
    <property type="match status" value="1"/>
</dbReference>
<comment type="catalytic activity">
    <reaction evidence="4">
        <text>Couples ATP hydrolysis with the unwinding of duplex DNA by translocating in the 3'-5' direction.</text>
        <dbReference type="EC" id="5.6.2.4"/>
    </reaction>
</comment>
<name>A0A0D0CVE2_9AGAR</name>
<gene>
    <name evidence="7" type="ORF">GYMLUDRAFT_168548</name>
</gene>
<evidence type="ECO:0000256" key="3">
    <source>
        <dbReference type="ARBA" id="ARBA00023235"/>
    </source>
</evidence>
<evidence type="ECO:0000313" key="7">
    <source>
        <dbReference type="EMBL" id="KIK59958.1"/>
    </source>
</evidence>
<keyword evidence="3" id="KW-0413">Isomerase</keyword>
<dbReference type="PANTHER" id="PTHR13710:SF105">
    <property type="entry name" value="ATP-DEPENDENT DNA HELICASE Q1"/>
    <property type="match status" value="1"/>
</dbReference>
<dbReference type="Proteomes" id="UP000053593">
    <property type="component" value="Unassembled WGS sequence"/>
</dbReference>
<evidence type="ECO:0000313" key="8">
    <source>
        <dbReference type="Proteomes" id="UP000053593"/>
    </source>
</evidence>
<dbReference type="EMBL" id="KN834777">
    <property type="protein sequence ID" value="KIK59958.1"/>
    <property type="molecule type" value="Genomic_DNA"/>
</dbReference>
<dbReference type="SUPFAM" id="SSF52540">
    <property type="entry name" value="P-loop containing nucleoside triphosphate hydrolases"/>
    <property type="match status" value="1"/>
</dbReference>
<dbReference type="HOGENOM" id="CLU_001103_20_0_1"/>
<dbReference type="GO" id="GO:0005737">
    <property type="term" value="C:cytoplasm"/>
    <property type="evidence" value="ECO:0007669"/>
    <property type="project" value="TreeGrafter"/>
</dbReference>
<evidence type="ECO:0000259" key="6">
    <source>
        <dbReference type="PROSITE" id="PS51192"/>
    </source>
</evidence>
<dbReference type="InterPro" id="IPR011545">
    <property type="entry name" value="DEAD/DEAH_box_helicase_dom"/>
</dbReference>
<proteinExistence type="inferred from homology"/>
<dbReference type="Pfam" id="PF00270">
    <property type="entry name" value="DEAD"/>
    <property type="match status" value="1"/>
</dbReference>
<dbReference type="GO" id="GO:0009378">
    <property type="term" value="F:four-way junction helicase activity"/>
    <property type="evidence" value="ECO:0007669"/>
    <property type="project" value="TreeGrafter"/>
</dbReference>
<evidence type="ECO:0000256" key="4">
    <source>
        <dbReference type="ARBA" id="ARBA00034617"/>
    </source>
</evidence>
<dbReference type="PANTHER" id="PTHR13710">
    <property type="entry name" value="DNA HELICASE RECQ FAMILY MEMBER"/>
    <property type="match status" value="1"/>
</dbReference>
<dbReference type="GO" id="GO:0005694">
    <property type="term" value="C:chromosome"/>
    <property type="evidence" value="ECO:0007669"/>
    <property type="project" value="TreeGrafter"/>
</dbReference>
<evidence type="ECO:0000256" key="5">
    <source>
        <dbReference type="ARBA" id="ARBA00034808"/>
    </source>
</evidence>
<evidence type="ECO:0000256" key="1">
    <source>
        <dbReference type="ARBA" id="ARBA00005446"/>
    </source>
</evidence>
<reference evidence="7 8" key="1">
    <citation type="submission" date="2014-04" db="EMBL/GenBank/DDBJ databases">
        <title>Evolutionary Origins and Diversification of the Mycorrhizal Mutualists.</title>
        <authorList>
            <consortium name="DOE Joint Genome Institute"/>
            <consortium name="Mycorrhizal Genomics Consortium"/>
            <person name="Kohler A."/>
            <person name="Kuo A."/>
            <person name="Nagy L.G."/>
            <person name="Floudas D."/>
            <person name="Copeland A."/>
            <person name="Barry K.W."/>
            <person name="Cichocki N."/>
            <person name="Veneault-Fourrey C."/>
            <person name="LaButti K."/>
            <person name="Lindquist E.A."/>
            <person name="Lipzen A."/>
            <person name="Lundell T."/>
            <person name="Morin E."/>
            <person name="Murat C."/>
            <person name="Riley R."/>
            <person name="Ohm R."/>
            <person name="Sun H."/>
            <person name="Tunlid A."/>
            <person name="Henrissat B."/>
            <person name="Grigoriev I.V."/>
            <person name="Hibbett D.S."/>
            <person name="Martin F."/>
        </authorList>
    </citation>
    <scope>NUCLEOTIDE SEQUENCE [LARGE SCALE GENOMIC DNA]</scope>
    <source>
        <strain evidence="7 8">FD-317 M1</strain>
    </source>
</reference>
<keyword evidence="8" id="KW-1185">Reference proteome</keyword>
<dbReference type="OrthoDB" id="10261556at2759"/>
<organism evidence="7 8">
    <name type="scientific">Collybiopsis luxurians FD-317 M1</name>
    <dbReference type="NCBI Taxonomy" id="944289"/>
    <lineage>
        <taxon>Eukaryota</taxon>
        <taxon>Fungi</taxon>
        <taxon>Dikarya</taxon>
        <taxon>Basidiomycota</taxon>
        <taxon>Agaricomycotina</taxon>
        <taxon>Agaricomycetes</taxon>
        <taxon>Agaricomycetidae</taxon>
        <taxon>Agaricales</taxon>
        <taxon>Marasmiineae</taxon>
        <taxon>Omphalotaceae</taxon>
        <taxon>Collybiopsis</taxon>
        <taxon>Collybiopsis luxurians</taxon>
    </lineage>
</organism>
<dbReference type="InterPro" id="IPR027417">
    <property type="entry name" value="P-loop_NTPase"/>
</dbReference>
<accession>A0A0D0CVE2</accession>
<dbReference type="GO" id="GO:0000724">
    <property type="term" value="P:double-strand break repair via homologous recombination"/>
    <property type="evidence" value="ECO:0007669"/>
    <property type="project" value="TreeGrafter"/>
</dbReference>
<dbReference type="EC" id="5.6.2.4" evidence="5"/>
<comment type="similarity">
    <text evidence="1">Belongs to the helicase family. RecQ subfamily.</text>
</comment>
<dbReference type="GO" id="GO:0005524">
    <property type="term" value="F:ATP binding"/>
    <property type="evidence" value="ECO:0007669"/>
    <property type="project" value="InterPro"/>
</dbReference>
<keyword evidence="2" id="KW-0238">DNA-binding</keyword>
<dbReference type="GO" id="GO:0043138">
    <property type="term" value="F:3'-5' DNA helicase activity"/>
    <property type="evidence" value="ECO:0007669"/>
    <property type="project" value="UniProtKB-EC"/>
</dbReference>
<dbReference type="GO" id="GO:0003677">
    <property type="term" value="F:DNA binding"/>
    <property type="evidence" value="ECO:0007669"/>
    <property type="project" value="UniProtKB-KW"/>
</dbReference>
<dbReference type="AlphaFoldDB" id="A0A0D0CVE2"/>